<keyword evidence="3 5" id="KW-0238">DNA-binding</keyword>
<dbReference type="AlphaFoldDB" id="A0A3N5Y2X2"/>
<accession>A0A3N5Y2X2</accession>
<dbReference type="GO" id="GO:0003677">
    <property type="term" value="F:DNA binding"/>
    <property type="evidence" value="ECO:0007669"/>
    <property type="project" value="UniProtKB-UniRule"/>
</dbReference>
<dbReference type="InterPro" id="IPR010998">
    <property type="entry name" value="Integrase_recombinase_N"/>
</dbReference>
<dbReference type="InterPro" id="IPR002104">
    <property type="entry name" value="Integrase_catalytic"/>
</dbReference>
<evidence type="ECO:0000313" key="8">
    <source>
        <dbReference type="EMBL" id="RPJ67423.1"/>
    </source>
</evidence>
<evidence type="ECO:0000256" key="2">
    <source>
        <dbReference type="ARBA" id="ARBA00022908"/>
    </source>
</evidence>
<reference evidence="8 9" key="1">
    <citation type="submission" date="2018-11" db="EMBL/GenBank/DDBJ databases">
        <authorList>
            <person name="Ye M.-Q."/>
            <person name="Du Z.-J."/>
        </authorList>
    </citation>
    <scope>NUCLEOTIDE SEQUENCE [LARGE SCALE GENOMIC DNA]</scope>
    <source>
        <strain evidence="8 9">U0105</strain>
    </source>
</reference>
<dbReference type="OrthoDB" id="9795573at2"/>
<dbReference type="InterPro" id="IPR053876">
    <property type="entry name" value="Phage_int_M"/>
</dbReference>
<dbReference type="EMBL" id="RPOK01000002">
    <property type="protein sequence ID" value="RPJ67423.1"/>
    <property type="molecule type" value="Genomic_DNA"/>
</dbReference>
<evidence type="ECO:0000256" key="3">
    <source>
        <dbReference type="ARBA" id="ARBA00023125"/>
    </source>
</evidence>
<organism evidence="8 9">
    <name type="scientific">Alteromonas sediminis</name>
    <dbReference type="NCBI Taxonomy" id="2259342"/>
    <lineage>
        <taxon>Bacteria</taxon>
        <taxon>Pseudomonadati</taxon>
        <taxon>Pseudomonadota</taxon>
        <taxon>Gammaproteobacteria</taxon>
        <taxon>Alteromonadales</taxon>
        <taxon>Alteromonadaceae</taxon>
        <taxon>Alteromonas/Salinimonas group</taxon>
        <taxon>Alteromonas</taxon>
    </lineage>
</organism>
<dbReference type="Gene3D" id="1.10.150.130">
    <property type="match status" value="1"/>
</dbReference>
<keyword evidence="2" id="KW-0229">DNA integration</keyword>
<keyword evidence="9" id="KW-1185">Reference proteome</keyword>
<dbReference type="GO" id="GO:0015074">
    <property type="term" value="P:DNA integration"/>
    <property type="evidence" value="ECO:0007669"/>
    <property type="project" value="UniProtKB-KW"/>
</dbReference>
<evidence type="ECO:0000256" key="5">
    <source>
        <dbReference type="PROSITE-ProRule" id="PRU01248"/>
    </source>
</evidence>
<dbReference type="InterPro" id="IPR050808">
    <property type="entry name" value="Phage_Integrase"/>
</dbReference>
<evidence type="ECO:0000259" key="7">
    <source>
        <dbReference type="PROSITE" id="PS51900"/>
    </source>
</evidence>
<proteinExistence type="inferred from homology"/>
<dbReference type="InterPro" id="IPR025166">
    <property type="entry name" value="Integrase_DNA_bind_dom"/>
</dbReference>
<dbReference type="InterPro" id="IPR011010">
    <property type="entry name" value="DNA_brk_join_enz"/>
</dbReference>
<comment type="caution">
    <text evidence="8">The sequence shown here is derived from an EMBL/GenBank/DDBJ whole genome shotgun (WGS) entry which is preliminary data.</text>
</comment>
<dbReference type="InterPro" id="IPR013762">
    <property type="entry name" value="Integrase-like_cat_sf"/>
</dbReference>
<feature type="domain" description="Tyr recombinase" evidence="6">
    <location>
        <begin position="215"/>
        <end position="389"/>
    </location>
</feature>
<keyword evidence="4" id="KW-0233">DNA recombination</keyword>
<protein>
    <submittedName>
        <fullName evidence="8">DUF4102 domain-containing protein</fullName>
    </submittedName>
</protein>
<dbReference type="Pfam" id="PF22022">
    <property type="entry name" value="Phage_int_M"/>
    <property type="match status" value="1"/>
</dbReference>
<dbReference type="CDD" id="cd00801">
    <property type="entry name" value="INT_P4_C"/>
    <property type="match status" value="1"/>
</dbReference>
<sequence length="400" mass="45639">MAKLTNKLTTKLVEHIKESGFHADGNGLYLQVSKSGSKSWAFRYQLNGKPTWHGLGSVTKPNNLQAARMAAIECKQLLKEGIDPKVHKKRLIQKNHADSIPTPTFRQCAISYIESKRSGWKNAKHCAQWKNTLETYAYPVIGELPISTIDIDHVLSVLQPIWHDKTETASRVRQRMESILSWAKVKKYRHGENPALWRGNLDQILPQRNRVQKPKHHNALHYRELPAYFKQLRQTNSISARLLAFTILNVSRIGESRDATYSEIDFISNTWIVPASRMKAGKEHHVPLTTESLAIIEELTPARRAAHDFIFPGIQAGKPISASAPLKLLKRTHPDLTVHGFRSTFRDWCAEQTTYSREVAEAALAHRIKDKAEAAYQRGNLMEKRRALALEWEQYCFSVT</sequence>
<dbReference type="SUPFAM" id="SSF56349">
    <property type="entry name" value="DNA breaking-rejoining enzymes"/>
    <property type="match status" value="1"/>
</dbReference>
<dbReference type="Pfam" id="PF00589">
    <property type="entry name" value="Phage_integrase"/>
    <property type="match status" value="1"/>
</dbReference>
<dbReference type="PROSITE" id="PS51900">
    <property type="entry name" value="CB"/>
    <property type="match status" value="1"/>
</dbReference>
<dbReference type="Pfam" id="PF13356">
    <property type="entry name" value="Arm-DNA-bind_3"/>
    <property type="match status" value="1"/>
</dbReference>
<dbReference type="RefSeq" id="WP_124027323.1">
    <property type="nucleotide sequence ID" value="NZ_JBHRSN010000015.1"/>
</dbReference>
<comment type="similarity">
    <text evidence="1">Belongs to the 'phage' integrase family.</text>
</comment>
<evidence type="ECO:0000313" key="9">
    <source>
        <dbReference type="Proteomes" id="UP000275281"/>
    </source>
</evidence>
<dbReference type="PANTHER" id="PTHR30629">
    <property type="entry name" value="PROPHAGE INTEGRASE"/>
    <property type="match status" value="1"/>
</dbReference>
<dbReference type="Gene3D" id="3.30.160.390">
    <property type="entry name" value="Integrase, DNA-binding domain"/>
    <property type="match status" value="1"/>
</dbReference>
<feature type="domain" description="Core-binding (CB)" evidence="7">
    <location>
        <begin position="103"/>
        <end position="184"/>
    </location>
</feature>
<gene>
    <name evidence="8" type="ORF">DRW07_07840</name>
</gene>
<dbReference type="Proteomes" id="UP000275281">
    <property type="component" value="Unassembled WGS sequence"/>
</dbReference>
<dbReference type="InterPro" id="IPR038488">
    <property type="entry name" value="Integrase_DNA-bd_sf"/>
</dbReference>
<evidence type="ECO:0000259" key="6">
    <source>
        <dbReference type="PROSITE" id="PS51898"/>
    </source>
</evidence>
<dbReference type="Gene3D" id="1.10.443.10">
    <property type="entry name" value="Intergrase catalytic core"/>
    <property type="match status" value="1"/>
</dbReference>
<dbReference type="InterPro" id="IPR044068">
    <property type="entry name" value="CB"/>
</dbReference>
<dbReference type="PROSITE" id="PS51898">
    <property type="entry name" value="TYR_RECOMBINASE"/>
    <property type="match status" value="1"/>
</dbReference>
<name>A0A3N5Y2X2_9ALTE</name>
<evidence type="ECO:0000256" key="1">
    <source>
        <dbReference type="ARBA" id="ARBA00008857"/>
    </source>
</evidence>
<evidence type="ECO:0000256" key="4">
    <source>
        <dbReference type="ARBA" id="ARBA00023172"/>
    </source>
</evidence>
<dbReference type="GO" id="GO:0006310">
    <property type="term" value="P:DNA recombination"/>
    <property type="evidence" value="ECO:0007669"/>
    <property type="project" value="UniProtKB-KW"/>
</dbReference>
<dbReference type="PANTHER" id="PTHR30629:SF2">
    <property type="entry name" value="PROPHAGE INTEGRASE INTS-RELATED"/>
    <property type="match status" value="1"/>
</dbReference>